<dbReference type="eggNOG" id="KOG2614">
    <property type="taxonomic scope" value="Eukaryota"/>
</dbReference>
<keyword evidence="5" id="KW-0560">Oxidoreductase</keyword>
<gene>
    <name evidence="8" type="ORF">UCREL1_8142</name>
</gene>
<dbReference type="InterPro" id="IPR050493">
    <property type="entry name" value="FAD-dep_Monooxygenase_BioMet"/>
</dbReference>
<keyword evidence="3" id="KW-0285">Flavoprotein</keyword>
<organism evidence="8 9">
    <name type="scientific">Eutypa lata (strain UCR-EL1)</name>
    <name type="common">Grapevine dieback disease fungus</name>
    <name type="synonym">Eutypa armeniacae</name>
    <dbReference type="NCBI Taxonomy" id="1287681"/>
    <lineage>
        <taxon>Eukaryota</taxon>
        <taxon>Fungi</taxon>
        <taxon>Dikarya</taxon>
        <taxon>Ascomycota</taxon>
        <taxon>Pezizomycotina</taxon>
        <taxon>Sordariomycetes</taxon>
        <taxon>Xylariomycetidae</taxon>
        <taxon>Xylariales</taxon>
        <taxon>Diatrypaceae</taxon>
        <taxon>Eutypa</taxon>
    </lineage>
</organism>
<dbReference type="AlphaFoldDB" id="M7TDX0"/>
<dbReference type="GO" id="GO:0071949">
    <property type="term" value="F:FAD binding"/>
    <property type="evidence" value="ECO:0007669"/>
    <property type="project" value="InterPro"/>
</dbReference>
<evidence type="ECO:0000259" key="7">
    <source>
        <dbReference type="Pfam" id="PF01494"/>
    </source>
</evidence>
<evidence type="ECO:0000256" key="3">
    <source>
        <dbReference type="ARBA" id="ARBA00022630"/>
    </source>
</evidence>
<dbReference type="PANTHER" id="PTHR13789">
    <property type="entry name" value="MONOOXYGENASE"/>
    <property type="match status" value="1"/>
</dbReference>
<name>M7TDX0_EUTLA</name>
<evidence type="ECO:0000256" key="4">
    <source>
        <dbReference type="ARBA" id="ARBA00022827"/>
    </source>
</evidence>
<evidence type="ECO:0000313" key="8">
    <source>
        <dbReference type="EMBL" id="EMR64890.1"/>
    </source>
</evidence>
<dbReference type="Pfam" id="PF01494">
    <property type="entry name" value="FAD_binding_3"/>
    <property type="match status" value="1"/>
</dbReference>
<proteinExistence type="inferred from homology"/>
<accession>M7TDX0</accession>
<dbReference type="InterPro" id="IPR002938">
    <property type="entry name" value="FAD-bd"/>
</dbReference>
<dbReference type="PRINTS" id="PR00420">
    <property type="entry name" value="RNGMNOXGNASE"/>
</dbReference>
<dbReference type="PANTHER" id="PTHR13789:SF238">
    <property type="entry name" value="PUTATIVE (AFU_ORTHOLOGUE AFUA_2G01680)-RELATED"/>
    <property type="match status" value="1"/>
</dbReference>
<protein>
    <submittedName>
        <fullName evidence="8">Putative fad binding domain protein</fullName>
    </submittedName>
</protein>
<dbReference type="KEGG" id="ela:UCREL1_8142"/>
<reference evidence="9" key="1">
    <citation type="journal article" date="2013" name="Genome Announc.">
        <title>Draft genome sequence of the grapevine dieback fungus Eutypa lata UCR-EL1.</title>
        <authorList>
            <person name="Blanco-Ulate B."/>
            <person name="Rolshausen P.E."/>
            <person name="Cantu D."/>
        </authorList>
    </citation>
    <scope>NUCLEOTIDE SEQUENCE [LARGE SCALE GENOMIC DNA]</scope>
    <source>
        <strain evidence="9">UCR-EL1</strain>
    </source>
</reference>
<dbReference type="SUPFAM" id="SSF54373">
    <property type="entry name" value="FAD-linked reductases, C-terminal domain"/>
    <property type="match status" value="1"/>
</dbReference>
<evidence type="ECO:0000313" key="9">
    <source>
        <dbReference type="Proteomes" id="UP000012174"/>
    </source>
</evidence>
<dbReference type="HOGENOM" id="CLU_009665_19_3_1"/>
<dbReference type="Proteomes" id="UP000012174">
    <property type="component" value="Unassembled WGS sequence"/>
</dbReference>
<dbReference type="OrthoDB" id="420606at2759"/>
<feature type="domain" description="FAD-binding" evidence="7">
    <location>
        <begin position="8"/>
        <end position="359"/>
    </location>
</feature>
<dbReference type="GO" id="GO:0004497">
    <property type="term" value="F:monooxygenase activity"/>
    <property type="evidence" value="ECO:0007669"/>
    <property type="project" value="UniProtKB-KW"/>
</dbReference>
<evidence type="ECO:0000256" key="2">
    <source>
        <dbReference type="ARBA" id="ARBA00007992"/>
    </source>
</evidence>
<dbReference type="InterPro" id="IPR036188">
    <property type="entry name" value="FAD/NAD-bd_sf"/>
</dbReference>
<dbReference type="EMBL" id="KB706975">
    <property type="protein sequence ID" value="EMR64890.1"/>
    <property type="molecule type" value="Genomic_DNA"/>
</dbReference>
<sequence>MNFSDVQLDIIVVGAGLSGLAASIGASLSGHKVTVIETAQELKEVGAGLQVTPNSTKILRRWGLPAWLWEQAAEPTCVTVHRYTGNILAEEKDFDKKIRAKYNSPFVDLHRVDVQLALHERAKQLGVQFKFGERVESIDLERTEVTTQSGFKARADLIVAADGLWSQCRAIFTGSNDPPRPTGDLAYRLVLNLDQVPDHKLRDWISKPTVHFWIGPGAHAVGYSLRAGRQYNIVLLVPDDLPEGVSRQPGSITEMKALFKDWDPTLSLFLDLVDGVEKWKLMHREELNSWINNKNNLVFVGDACHPMLPYLAQGANSAIEDGAVLGLLLGHLKSNDQLSKALKMYEKLRKARGDAIVRETFKQRESFHMPDGPEQEIRDEIFLSQLGKELEGPFPSRWTCPEVQPWLYGYDAFKEVEDAVRNDPFN</sequence>
<comment type="pathway">
    <text evidence="1">Secondary metabolite biosynthesis.</text>
</comment>
<evidence type="ECO:0000256" key="1">
    <source>
        <dbReference type="ARBA" id="ARBA00005179"/>
    </source>
</evidence>
<evidence type="ECO:0000256" key="6">
    <source>
        <dbReference type="ARBA" id="ARBA00023033"/>
    </source>
</evidence>
<dbReference type="OMA" id="QRHDFHM"/>
<dbReference type="SUPFAM" id="SSF51905">
    <property type="entry name" value="FAD/NAD(P)-binding domain"/>
    <property type="match status" value="1"/>
</dbReference>
<keyword evidence="9" id="KW-1185">Reference proteome</keyword>
<dbReference type="Gene3D" id="3.50.50.60">
    <property type="entry name" value="FAD/NAD(P)-binding domain"/>
    <property type="match status" value="1"/>
</dbReference>
<comment type="similarity">
    <text evidence="2">Belongs to the paxM FAD-dependent monooxygenase family.</text>
</comment>
<keyword evidence="4" id="KW-0274">FAD</keyword>
<evidence type="ECO:0000256" key="5">
    <source>
        <dbReference type="ARBA" id="ARBA00023002"/>
    </source>
</evidence>
<keyword evidence="6" id="KW-0503">Monooxygenase</keyword>
<dbReference type="STRING" id="1287681.M7TDX0"/>
<dbReference type="FunFam" id="3.50.50.60:FF:000115">
    <property type="entry name" value="Salicylate hydroxylase, putative"/>
    <property type="match status" value="1"/>
</dbReference>